<dbReference type="AlphaFoldDB" id="A0A4Y7R6W3"/>
<proteinExistence type="predicted"/>
<dbReference type="PANTHER" id="PTHR33678">
    <property type="entry name" value="BLL1576 PROTEIN"/>
    <property type="match status" value="1"/>
</dbReference>
<feature type="region of interest" description="Disordered" evidence="2">
    <location>
        <begin position="70"/>
        <end position="114"/>
    </location>
</feature>
<dbReference type="EMBL" id="QFGA01000003">
    <property type="protein sequence ID" value="TEB04684.1"/>
    <property type="molecule type" value="Genomic_DNA"/>
</dbReference>
<dbReference type="InterPro" id="IPR052344">
    <property type="entry name" value="Transposase-related"/>
</dbReference>
<reference evidence="5" key="2">
    <citation type="submission" date="2018-05" db="EMBL/GenBank/DDBJ databases">
        <authorList>
            <person name="Hidalgo C.A."/>
            <person name="Nobu M.K."/>
            <person name="Narihiro T."/>
            <person name="Tamaki H."/>
            <person name="Liu W.-T."/>
            <person name="Kamagata Y."/>
            <person name="Stams A.J."/>
            <person name="Imachi H."/>
            <person name="Sousa D.Z."/>
        </authorList>
    </citation>
    <scope>NUCLEOTIDE SEQUENCE</scope>
    <source>
        <strain evidence="5">HH</strain>
    </source>
</reference>
<protein>
    <submittedName>
        <fullName evidence="5">Transposase IS66 family protein</fullName>
    </submittedName>
</protein>
<comment type="caution">
    <text evidence="5">The sequence shown here is derived from an EMBL/GenBank/DDBJ whole genome shotgun (WGS) entry which is preliminary data.</text>
</comment>
<dbReference type="Pfam" id="PF03050">
    <property type="entry name" value="DDE_Tnp_IS66"/>
    <property type="match status" value="1"/>
</dbReference>
<dbReference type="PANTHER" id="PTHR33678:SF2">
    <property type="match status" value="1"/>
</dbReference>
<organism evidence="5 6">
    <name type="scientific">Pelotomaculum schinkii</name>
    <dbReference type="NCBI Taxonomy" id="78350"/>
    <lineage>
        <taxon>Bacteria</taxon>
        <taxon>Bacillati</taxon>
        <taxon>Bacillota</taxon>
        <taxon>Clostridia</taxon>
        <taxon>Eubacteriales</taxon>
        <taxon>Desulfotomaculaceae</taxon>
        <taxon>Pelotomaculum</taxon>
    </lineage>
</organism>
<dbReference type="InterPro" id="IPR004291">
    <property type="entry name" value="Transposase_IS66_central"/>
</dbReference>
<feature type="compositionally biased region" description="Basic residues" evidence="2">
    <location>
        <begin position="104"/>
        <end position="114"/>
    </location>
</feature>
<keyword evidence="1" id="KW-0175">Coiled coil</keyword>
<name>A0A4Y7R6W3_9FIRM</name>
<sequence length="546" mass="62121">MNTSTCLQQKLNQPYTATNCSFPNCPIVRQRDSVIERLNTEIEQLQREKVQLAEDYDRLKALLNKRNSSLFGRSSEKSPEPTNDQKTNDHDSVNNSVPAPDKKRGARFGHKGHGRKIPDLPEVEVIHEIPDDQMYCPICGKPRRITTLDEVSYEIDYETRFVCKKHVRKKAFSTCNCPGPRAVTAGKPPQVIPKGKFSNAFLAHILIMKFFFQIPLHRMVTIMRMQGLAISEGALTGMLQKLEPLLYPLYLLLAEINRSESQWHVDETGWMNFVQASGKQGWHWWLWVFVSPMTVVFVLDQSRSSDVPRKHFGEDARGIVSCDRFSAYGKLAALIEGLVRALCWSHFRRDFVDAGKSLNALKAWAELWVSRISAIYRLNDERLAVLDKPELFAAANEQLESALESMLNSISAELADPSLHWQQRKILHSALKHWDGLTVFVDNPYVPMDNNLAERMLRPAALGRKNYYGTHSVWSGNLLAYSMSVLQTAAKHDLDVEAYLRYYLDACAGCNGAPPHLERYLPWNIPEEIIRKYGMRTGGKHHAATG</sequence>
<dbReference type="EMBL" id="QFGA01000008">
    <property type="protein sequence ID" value="TEB04045.1"/>
    <property type="molecule type" value="Genomic_DNA"/>
</dbReference>
<dbReference type="Proteomes" id="UP000298324">
    <property type="component" value="Unassembled WGS sequence"/>
</dbReference>
<evidence type="ECO:0000256" key="1">
    <source>
        <dbReference type="SAM" id="Coils"/>
    </source>
</evidence>
<keyword evidence="6" id="KW-1185">Reference proteome</keyword>
<feature type="coiled-coil region" evidence="1">
    <location>
        <begin position="28"/>
        <end position="62"/>
    </location>
</feature>
<reference evidence="5 6" key="1">
    <citation type="journal article" date="2018" name="Environ. Microbiol.">
        <title>Novel energy conservation strategies and behaviour of Pelotomaculum schinkii driving syntrophic propionate catabolism.</title>
        <authorList>
            <person name="Hidalgo-Ahumada C.A.P."/>
            <person name="Nobu M.K."/>
            <person name="Narihiro T."/>
            <person name="Tamaki H."/>
            <person name="Liu W.T."/>
            <person name="Kamagata Y."/>
            <person name="Stams A.J.M."/>
            <person name="Imachi H."/>
            <person name="Sousa D.Z."/>
        </authorList>
    </citation>
    <scope>NUCLEOTIDE SEQUENCE [LARGE SCALE GENOMIC DNA]</scope>
    <source>
        <strain evidence="5 6">HH</strain>
    </source>
</reference>
<feature type="domain" description="Transposase IS66 central" evidence="3">
    <location>
        <begin position="195"/>
        <end position="476"/>
    </location>
</feature>
<gene>
    <name evidence="5" type="ORF">Psch_03446</name>
    <name evidence="4" type="ORF">Psch_04240</name>
</gene>
<dbReference type="RefSeq" id="WP_190259019.1">
    <property type="nucleotide sequence ID" value="NZ_QFGA01000003.1"/>
</dbReference>
<evidence type="ECO:0000313" key="6">
    <source>
        <dbReference type="Proteomes" id="UP000298324"/>
    </source>
</evidence>
<accession>A0A4Y7R6W3</accession>
<evidence type="ECO:0000313" key="4">
    <source>
        <dbReference type="EMBL" id="TEB04045.1"/>
    </source>
</evidence>
<evidence type="ECO:0000256" key="2">
    <source>
        <dbReference type="SAM" id="MobiDB-lite"/>
    </source>
</evidence>
<dbReference type="NCBIfam" id="NF033517">
    <property type="entry name" value="transpos_IS66"/>
    <property type="match status" value="1"/>
</dbReference>
<evidence type="ECO:0000259" key="3">
    <source>
        <dbReference type="Pfam" id="PF03050"/>
    </source>
</evidence>
<evidence type="ECO:0000313" key="5">
    <source>
        <dbReference type="EMBL" id="TEB04684.1"/>
    </source>
</evidence>